<dbReference type="Gramene" id="evm.model.04.1756">
    <property type="protein sequence ID" value="cds.evm.model.04.1756"/>
    <property type="gene ID" value="evm.TU.04.1756"/>
</dbReference>
<protein>
    <submittedName>
        <fullName evidence="1">Uncharacterized protein</fullName>
    </submittedName>
</protein>
<proteinExistence type="predicted"/>
<name>A0A803PEF5_CANSA</name>
<accession>A0A803PEF5</accession>
<dbReference type="Proteomes" id="UP000596661">
    <property type="component" value="Chromosome 4"/>
</dbReference>
<keyword evidence="2" id="KW-1185">Reference proteome</keyword>
<reference evidence="1" key="2">
    <citation type="submission" date="2021-03" db="UniProtKB">
        <authorList>
            <consortium name="EnsemblPlants"/>
        </authorList>
    </citation>
    <scope>IDENTIFICATION</scope>
</reference>
<dbReference type="AlphaFoldDB" id="A0A803PEF5"/>
<dbReference type="EMBL" id="UZAU01000400">
    <property type="status" value="NOT_ANNOTATED_CDS"/>
    <property type="molecule type" value="Genomic_DNA"/>
</dbReference>
<reference evidence="1" key="1">
    <citation type="submission" date="2018-11" db="EMBL/GenBank/DDBJ databases">
        <authorList>
            <person name="Grassa J C."/>
        </authorList>
    </citation>
    <scope>NUCLEOTIDE SEQUENCE [LARGE SCALE GENOMIC DNA]</scope>
</reference>
<dbReference type="EnsemblPlants" id="evm.model.04.1756">
    <property type="protein sequence ID" value="cds.evm.model.04.1756"/>
    <property type="gene ID" value="evm.TU.04.1756"/>
</dbReference>
<evidence type="ECO:0000313" key="1">
    <source>
        <dbReference type="EnsemblPlants" id="cds.evm.model.04.1756"/>
    </source>
</evidence>
<organism evidence="1 2">
    <name type="scientific">Cannabis sativa</name>
    <name type="common">Hemp</name>
    <name type="synonym">Marijuana</name>
    <dbReference type="NCBI Taxonomy" id="3483"/>
    <lineage>
        <taxon>Eukaryota</taxon>
        <taxon>Viridiplantae</taxon>
        <taxon>Streptophyta</taxon>
        <taxon>Embryophyta</taxon>
        <taxon>Tracheophyta</taxon>
        <taxon>Spermatophyta</taxon>
        <taxon>Magnoliopsida</taxon>
        <taxon>eudicotyledons</taxon>
        <taxon>Gunneridae</taxon>
        <taxon>Pentapetalae</taxon>
        <taxon>rosids</taxon>
        <taxon>fabids</taxon>
        <taxon>Rosales</taxon>
        <taxon>Cannabaceae</taxon>
        <taxon>Cannabis</taxon>
    </lineage>
</organism>
<evidence type="ECO:0000313" key="2">
    <source>
        <dbReference type="Proteomes" id="UP000596661"/>
    </source>
</evidence>
<sequence length="99" mass="11251">MGSRKTLSDCELVNLELPGHPFIWEKSRGTEAWVDVCLHRAMGKFFLGSIFSFFKTYQFRNLYLRSFTLIFGVGDPTGSGSFWKCMAQGADVLQIDKES</sequence>